<keyword evidence="3" id="KW-1185">Reference proteome</keyword>
<dbReference type="InterPro" id="IPR005303">
    <property type="entry name" value="MOCOS_middle"/>
</dbReference>
<dbReference type="SUPFAM" id="SSF50800">
    <property type="entry name" value="PK beta-barrel domain-like"/>
    <property type="match status" value="1"/>
</dbReference>
<sequence>MQPSLIRLSGLSIYPVKSLGGIDLQRSELDSFGLHYDRRWMLVDQAGHFLSQRRLPRMTLIQPAIESDRLLLRADGQQPLSLPLHPQGDEWIEVQVWEDRCRGLVCGAEADRWLSEFLEIPCRLVYMPDSTRRQVDPDYALSSDHTAFSDGFPLLLISQASLADLNRRLPVALPMRRFRPNLVVDGCTPYAEDRWRRIQIGGVVFRVVKPCSRCVITTIDPQSAQRGEEPLKTLSGYRRQGNKVLFGQNLLHNAEGELALGLPVELLEVSGE</sequence>
<accession>A0A9J6ZXX8</accession>
<reference evidence="2" key="1">
    <citation type="journal article" date="2022" name="Mol. Ecol. Resour.">
        <title>The complete and closed genome of the facultative generalist Candidatus Endoriftia persephone from deep-sea hydrothermal vents.</title>
        <authorList>
            <person name="de Oliveira A.L."/>
            <person name="Srivastava A."/>
            <person name="Espada-Hinojosa S."/>
            <person name="Bright M."/>
        </authorList>
    </citation>
    <scope>NUCLEOTIDE SEQUENCE</scope>
    <source>
        <strain evidence="2">Tica-EPR-9o50.N</strain>
    </source>
</reference>
<dbReference type="GO" id="GO:0003824">
    <property type="term" value="F:catalytic activity"/>
    <property type="evidence" value="ECO:0007669"/>
    <property type="project" value="InterPro"/>
</dbReference>
<dbReference type="AlphaFoldDB" id="A0A9J6ZXX8"/>
<dbReference type="GO" id="GO:0030151">
    <property type="term" value="F:molybdenum ion binding"/>
    <property type="evidence" value="ECO:0007669"/>
    <property type="project" value="InterPro"/>
</dbReference>
<evidence type="ECO:0000313" key="3">
    <source>
        <dbReference type="Proteomes" id="UP001056649"/>
    </source>
</evidence>
<dbReference type="Pfam" id="PF03476">
    <property type="entry name" value="MOSC_N"/>
    <property type="match status" value="1"/>
</dbReference>
<dbReference type="InterPro" id="IPR011037">
    <property type="entry name" value="Pyrv_Knase-like_insert_dom_sf"/>
</dbReference>
<organism evidence="2 3">
    <name type="scientific">Candidatus Endoriftia persephonae</name>
    <dbReference type="NCBI Taxonomy" id="393765"/>
    <lineage>
        <taxon>Bacteria</taxon>
        <taxon>Pseudomonadati</taxon>
        <taxon>Pseudomonadota</taxon>
        <taxon>Gammaproteobacteria</taxon>
        <taxon>Chromatiales</taxon>
        <taxon>Sedimenticolaceae</taxon>
        <taxon>Candidatus Endoriftia</taxon>
    </lineage>
</organism>
<dbReference type="InterPro" id="IPR005302">
    <property type="entry name" value="MoCF_Sase_C"/>
</dbReference>
<dbReference type="Proteomes" id="UP001056649">
    <property type="component" value="Chromosome"/>
</dbReference>
<dbReference type="SUPFAM" id="SSF141673">
    <property type="entry name" value="MOSC N-terminal domain-like"/>
    <property type="match status" value="1"/>
</dbReference>
<evidence type="ECO:0000313" key="2">
    <source>
        <dbReference type="EMBL" id="USF87734.1"/>
    </source>
</evidence>
<dbReference type="PROSITE" id="PS51340">
    <property type="entry name" value="MOSC"/>
    <property type="match status" value="1"/>
</dbReference>
<evidence type="ECO:0000259" key="1">
    <source>
        <dbReference type="PROSITE" id="PS51340"/>
    </source>
</evidence>
<dbReference type="GO" id="GO:0030170">
    <property type="term" value="F:pyridoxal phosphate binding"/>
    <property type="evidence" value="ECO:0007669"/>
    <property type="project" value="InterPro"/>
</dbReference>
<dbReference type="PANTHER" id="PTHR14237">
    <property type="entry name" value="MOLYBDOPTERIN COFACTOR SULFURASE MOSC"/>
    <property type="match status" value="1"/>
</dbReference>
<feature type="domain" description="MOSC" evidence="1">
    <location>
        <begin position="112"/>
        <end position="267"/>
    </location>
</feature>
<dbReference type="EMBL" id="CP090569">
    <property type="protein sequence ID" value="USF87734.1"/>
    <property type="molecule type" value="Genomic_DNA"/>
</dbReference>
<dbReference type="KEGG" id="eps:L0Y14_00365"/>
<name>A0A9J6ZXX8_9GAMM</name>
<protein>
    <submittedName>
        <fullName evidence="2">MOSC domain-containing protein</fullName>
    </submittedName>
</protein>
<dbReference type="Pfam" id="PF03473">
    <property type="entry name" value="MOSC"/>
    <property type="match status" value="1"/>
</dbReference>
<gene>
    <name evidence="2" type="ORF">L0Y14_00365</name>
</gene>
<dbReference type="RefSeq" id="WP_005965491.1">
    <property type="nucleotide sequence ID" value="NZ_CP090569.1"/>
</dbReference>
<proteinExistence type="predicted"/>
<dbReference type="PANTHER" id="PTHR14237:SF19">
    <property type="entry name" value="MITOCHONDRIAL AMIDOXIME REDUCING COMPONENT 1"/>
    <property type="match status" value="1"/>
</dbReference>